<feature type="domain" description="Reverse transcriptase" evidence="4">
    <location>
        <begin position="766"/>
        <end position="869"/>
    </location>
</feature>
<dbReference type="GO" id="GO:0004523">
    <property type="term" value="F:RNA-DNA hybrid ribonuclease activity"/>
    <property type="evidence" value="ECO:0007669"/>
    <property type="project" value="UniProtKB-EC"/>
</dbReference>
<dbReference type="CDD" id="cd03714">
    <property type="entry name" value="RT_DIRS1"/>
    <property type="match status" value="1"/>
</dbReference>
<organism evidence="5 6">
    <name type="scientific">Cirrhinus mrigala</name>
    <name type="common">Mrigala</name>
    <dbReference type="NCBI Taxonomy" id="683832"/>
    <lineage>
        <taxon>Eukaryota</taxon>
        <taxon>Metazoa</taxon>
        <taxon>Chordata</taxon>
        <taxon>Craniata</taxon>
        <taxon>Vertebrata</taxon>
        <taxon>Euteleostomi</taxon>
        <taxon>Actinopterygii</taxon>
        <taxon>Neopterygii</taxon>
        <taxon>Teleostei</taxon>
        <taxon>Ostariophysi</taxon>
        <taxon>Cypriniformes</taxon>
        <taxon>Cyprinidae</taxon>
        <taxon>Labeoninae</taxon>
        <taxon>Labeonini</taxon>
        <taxon>Cirrhinus</taxon>
    </lineage>
</organism>
<dbReference type="Pfam" id="PF00078">
    <property type="entry name" value="RVT_1"/>
    <property type="match status" value="1"/>
</dbReference>
<protein>
    <recommendedName>
        <fullName evidence="2">ribonuclease H</fullName>
        <ecNumber evidence="2">3.1.26.4</ecNumber>
    </recommendedName>
</protein>
<dbReference type="AlphaFoldDB" id="A0ABD0NL77"/>
<proteinExistence type="inferred from homology"/>
<keyword evidence="6" id="KW-1185">Reference proteome</keyword>
<dbReference type="InterPro" id="IPR043502">
    <property type="entry name" value="DNA/RNA_pol_sf"/>
</dbReference>
<comment type="similarity">
    <text evidence="1">Belongs to the beta type-B retroviral polymerase family. HERV class-II K(HML-2) pol subfamily.</text>
</comment>
<dbReference type="EMBL" id="JAMKFB020000021">
    <property type="protein sequence ID" value="KAL0162442.1"/>
    <property type="molecule type" value="Genomic_DNA"/>
</dbReference>
<evidence type="ECO:0000313" key="5">
    <source>
        <dbReference type="EMBL" id="KAL0162442.1"/>
    </source>
</evidence>
<feature type="region of interest" description="Disordered" evidence="3">
    <location>
        <begin position="76"/>
        <end position="97"/>
    </location>
</feature>
<sequence length="874" mass="95742">MSVSKVAAEKGKEAPSRSCPAACGFMISGRDSHPMCIACMGVKHAQAALADTESCSHCRVMPARVLERRLRVAASSKNDPVLSAVPSSAKGAHPSPLRDTPSWGDIMDSESPEFTPLFDQQLLAEGDEVEGDEEEDEEMLARLLREEPDDEEDDAILSAAQASRPVSALSGDMASTVGDCDLVEVCKRAAAKLDIPWPVTPGDPGVKRDIYDGKRLPSRLPPAKQLLPALPACIAEMKRSWDKPFSHRVPVKGYSSLDVSEMEGLGLSNPPTVEQSVAHHLHPNRRTTLSSASPSLPGKMERFTASMYQKMYKSSALAVRALNVTSLLTAYQAELLEELGTQLDAGNPNPTVWEEICNITDLNLRTSRGAVQSCGRTMALSVAGERSLWLNLSSIGDREKLDFLDAPVDSSGLFGPAVAAMRQRCDLQKKEGEAFDICLPRKRASRPPVPPRPVPPTQNRRFLNAFRTAKTPSTEQSARPPAAPNVKPWGKHPSPLTLPAKRGGIPRTQSPQGRDGQHLGFSAMSSPESTTSVPPPAKKRRICVRARSASPQHIKFRGLLTAIPQVQVMWSAEFRHKFSSELSQITSAPEFTANKKFSVASRLNAEGAGKQKHNINEPRDNSVFGPNGSWPFFSLSTRWRQRSIYGIGSSEPAGSSSGGMERVFSAPVGPRDCNQGLQASVRCKTPSFQRGYSICSKRGFSSGVRSGDILPPREKSYKTSSSGGNSEGLLLPLFSDFKERWGFAADTGPSKYKFKMLTVGALTRSVRRGDWFATVDLKDAYFHISVYPAHRKYLRFSFQNEVLTPRAFSRCIEAALSPLRHKGLRISAYLDDYLICAHSRERAERDIEMLTSHLTNLGFRINYAKSQLIPSQEI</sequence>
<reference evidence="5 6" key="1">
    <citation type="submission" date="2024-05" db="EMBL/GenBank/DDBJ databases">
        <title>Genome sequencing and assembly of Indian major carp, Cirrhinus mrigala (Hamilton, 1822).</title>
        <authorList>
            <person name="Mohindra V."/>
            <person name="Chowdhury L.M."/>
            <person name="Lal K."/>
            <person name="Jena J.K."/>
        </authorList>
    </citation>
    <scope>NUCLEOTIDE SEQUENCE [LARGE SCALE GENOMIC DNA]</scope>
    <source>
        <strain evidence="5">CM1030</strain>
        <tissue evidence="5">Blood</tissue>
    </source>
</reference>
<dbReference type="PANTHER" id="PTHR33050:SF7">
    <property type="entry name" value="RIBONUCLEASE H"/>
    <property type="match status" value="1"/>
</dbReference>
<evidence type="ECO:0000256" key="2">
    <source>
        <dbReference type="ARBA" id="ARBA00012180"/>
    </source>
</evidence>
<dbReference type="InterPro" id="IPR043128">
    <property type="entry name" value="Rev_trsase/Diguanyl_cyclase"/>
</dbReference>
<accession>A0ABD0NL77</accession>
<dbReference type="InterPro" id="IPR052055">
    <property type="entry name" value="Hepadnavirus_pol/RT"/>
</dbReference>
<dbReference type="SUPFAM" id="SSF56672">
    <property type="entry name" value="DNA/RNA polymerases"/>
    <property type="match status" value="1"/>
</dbReference>
<gene>
    <name evidence="5" type="ORF">M9458_041838</name>
</gene>
<evidence type="ECO:0000256" key="1">
    <source>
        <dbReference type="ARBA" id="ARBA00010879"/>
    </source>
</evidence>
<name>A0ABD0NL77_CIRMR</name>
<dbReference type="PANTHER" id="PTHR33050">
    <property type="entry name" value="REVERSE TRANSCRIPTASE DOMAIN-CONTAINING PROTEIN"/>
    <property type="match status" value="1"/>
</dbReference>
<feature type="region of interest" description="Disordered" evidence="3">
    <location>
        <begin position="438"/>
        <end position="538"/>
    </location>
</feature>
<dbReference type="InterPro" id="IPR000477">
    <property type="entry name" value="RT_dom"/>
</dbReference>
<feature type="compositionally biased region" description="Pro residues" evidence="3">
    <location>
        <begin position="447"/>
        <end position="456"/>
    </location>
</feature>
<evidence type="ECO:0000256" key="3">
    <source>
        <dbReference type="SAM" id="MobiDB-lite"/>
    </source>
</evidence>
<comment type="caution">
    <text evidence="5">The sequence shown here is derived from an EMBL/GenBank/DDBJ whole genome shotgun (WGS) entry which is preliminary data.</text>
</comment>
<evidence type="ECO:0000259" key="4">
    <source>
        <dbReference type="Pfam" id="PF00078"/>
    </source>
</evidence>
<dbReference type="Gene3D" id="1.10.287.3160">
    <property type="match status" value="1"/>
</dbReference>
<dbReference type="Gene3D" id="3.30.70.270">
    <property type="match status" value="1"/>
</dbReference>
<dbReference type="EC" id="3.1.26.4" evidence="2"/>
<feature type="non-terminal residue" evidence="5">
    <location>
        <position position="874"/>
    </location>
</feature>
<evidence type="ECO:0000313" key="6">
    <source>
        <dbReference type="Proteomes" id="UP001529510"/>
    </source>
</evidence>
<dbReference type="Proteomes" id="UP001529510">
    <property type="component" value="Unassembled WGS sequence"/>
</dbReference>